<dbReference type="RefSeq" id="WP_148451886.1">
    <property type="nucleotide sequence ID" value="NZ_VSDO01000002.1"/>
</dbReference>
<dbReference type="AlphaFoldDB" id="A0A5D0CUG8"/>
<comment type="caution">
    <text evidence="2">The sequence shown here is derived from an EMBL/GenBank/DDBJ whole genome shotgun (WGS) entry which is preliminary data.</text>
</comment>
<organism evidence="2 3">
    <name type="scientific">Paenibacillus faecis</name>
    <dbReference type="NCBI Taxonomy" id="862114"/>
    <lineage>
        <taxon>Bacteria</taxon>
        <taxon>Bacillati</taxon>
        <taxon>Bacillota</taxon>
        <taxon>Bacilli</taxon>
        <taxon>Bacillales</taxon>
        <taxon>Paenibacillaceae</taxon>
        <taxon>Paenibacillus</taxon>
    </lineage>
</organism>
<evidence type="ECO:0000256" key="1">
    <source>
        <dbReference type="SAM" id="Phobius"/>
    </source>
</evidence>
<evidence type="ECO:0000313" key="2">
    <source>
        <dbReference type="EMBL" id="TYA13290.1"/>
    </source>
</evidence>
<accession>A0A5D0CUG8</accession>
<gene>
    <name evidence="2" type="ORF">FRY98_11505</name>
</gene>
<dbReference type="OrthoDB" id="2666268at2"/>
<keyword evidence="1" id="KW-0812">Transmembrane</keyword>
<keyword evidence="1" id="KW-0472">Membrane</keyword>
<reference evidence="2 3" key="1">
    <citation type="submission" date="2019-08" db="EMBL/GenBank/DDBJ databases">
        <title>Genome sequencing of Paenibacillus faecis DSM 23593(T).</title>
        <authorList>
            <person name="Kook J.-K."/>
            <person name="Park S.-N."/>
            <person name="Lim Y.K."/>
        </authorList>
    </citation>
    <scope>NUCLEOTIDE SEQUENCE [LARGE SCALE GENOMIC DNA]</scope>
    <source>
        <strain evidence="2 3">DSM 23593</strain>
    </source>
</reference>
<sequence>MRENKDREIYVSLFLQFSDRVEHGLRKALIVLLCCLILSQALMSFPVIRHLLASAEKYEGTPIRRAENR</sequence>
<evidence type="ECO:0000313" key="3">
    <source>
        <dbReference type="Proteomes" id="UP000325218"/>
    </source>
</evidence>
<name>A0A5D0CUG8_9BACL</name>
<feature type="transmembrane region" description="Helical" evidence="1">
    <location>
        <begin position="28"/>
        <end position="48"/>
    </location>
</feature>
<keyword evidence="1" id="KW-1133">Transmembrane helix</keyword>
<dbReference type="EMBL" id="VSDO01000002">
    <property type="protein sequence ID" value="TYA13290.1"/>
    <property type="molecule type" value="Genomic_DNA"/>
</dbReference>
<protein>
    <submittedName>
        <fullName evidence="2">Uncharacterized protein</fullName>
    </submittedName>
</protein>
<keyword evidence="3" id="KW-1185">Reference proteome</keyword>
<dbReference type="Proteomes" id="UP000325218">
    <property type="component" value="Unassembled WGS sequence"/>
</dbReference>
<proteinExistence type="predicted"/>